<keyword evidence="2" id="KW-1185">Reference proteome</keyword>
<gene>
    <name evidence="1" type="ORF">DNU06_12925</name>
</gene>
<proteinExistence type="predicted"/>
<accession>A0A2W1NAZ3</accession>
<organism evidence="1 2">
    <name type="scientific">Putridiphycobacter roseus</name>
    <dbReference type="NCBI Taxonomy" id="2219161"/>
    <lineage>
        <taxon>Bacteria</taxon>
        <taxon>Pseudomonadati</taxon>
        <taxon>Bacteroidota</taxon>
        <taxon>Flavobacteriia</taxon>
        <taxon>Flavobacteriales</taxon>
        <taxon>Crocinitomicaceae</taxon>
        <taxon>Putridiphycobacter</taxon>
    </lineage>
</organism>
<dbReference type="Proteomes" id="UP000249248">
    <property type="component" value="Unassembled WGS sequence"/>
</dbReference>
<dbReference type="EMBL" id="QKSB01000008">
    <property type="protein sequence ID" value="PZE16445.1"/>
    <property type="molecule type" value="Genomic_DNA"/>
</dbReference>
<reference evidence="1 2" key="1">
    <citation type="submission" date="2018-06" db="EMBL/GenBank/DDBJ databases">
        <title>The draft genome sequence of Crocinitomix sp. SM1701.</title>
        <authorList>
            <person name="Zhang X."/>
        </authorList>
    </citation>
    <scope>NUCLEOTIDE SEQUENCE [LARGE SCALE GENOMIC DNA]</scope>
    <source>
        <strain evidence="1 2">SM1701</strain>
    </source>
</reference>
<sequence>MKKQLFLFSGLLLFILSGCQTKRDALSGICEQQTISSFDQFLDISKNTPEVLLKDKLGKSTGGNYSADKKTFIYEFKQISRVPIVVNVNAASGEVKSILMEVLGLKDNFLIDVEAANANYLIDNCHLQLFGKQPKEILEIFGTPKMDNLQDAHEKTPVRTILYLSKDGGTKVRFNFYPSQDYKLSSVNVRWY</sequence>
<evidence type="ECO:0000313" key="1">
    <source>
        <dbReference type="EMBL" id="PZE16445.1"/>
    </source>
</evidence>
<dbReference type="AlphaFoldDB" id="A0A2W1NAZ3"/>
<dbReference type="RefSeq" id="WP_111063876.1">
    <property type="nucleotide sequence ID" value="NZ_JBHUCU010000005.1"/>
</dbReference>
<evidence type="ECO:0000313" key="2">
    <source>
        <dbReference type="Proteomes" id="UP000249248"/>
    </source>
</evidence>
<protein>
    <submittedName>
        <fullName evidence="1">Uncharacterized protein</fullName>
    </submittedName>
</protein>
<comment type="caution">
    <text evidence="1">The sequence shown here is derived from an EMBL/GenBank/DDBJ whole genome shotgun (WGS) entry which is preliminary data.</text>
</comment>
<name>A0A2W1NAZ3_9FLAO</name>
<dbReference type="OrthoDB" id="9860292at2"/>
<dbReference type="PROSITE" id="PS51257">
    <property type="entry name" value="PROKAR_LIPOPROTEIN"/>
    <property type="match status" value="1"/>
</dbReference>